<gene>
    <name evidence="8" type="primary">rnr</name>
    <name evidence="11" type="ORF">C683_0408</name>
</gene>
<dbReference type="GO" id="GO:0003723">
    <property type="term" value="F:RNA binding"/>
    <property type="evidence" value="ECO:0007669"/>
    <property type="project" value="UniProtKB-UniRule"/>
</dbReference>
<keyword evidence="6 8" id="KW-0269">Exonuclease</keyword>
<dbReference type="GO" id="GO:0005829">
    <property type="term" value="C:cytosol"/>
    <property type="evidence" value="ECO:0007669"/>
    <property type="project" value="TreeGrafter"/>
</dbReference>
<evidence type="ECO:0000256" key="4">
    <source>
        <dbReference type="ARBA" id="ARBA00022722"/>
    </source>
</evidence>
<dbReference type="InterPro" id="IPR040476">
    <property type="entry name" value="CSD2"/>
</dbReference>
<feature type="compositionally biased region" description="Basic residues" evidence="9">
    <location>
        <begin position="739"/>
        <end position="759"/>
    </location>
</feature>
<dbReference type="Pfam" id="PF00575">
    <property type="entry name" value="S1"/>
    <property type="match status" value="1"/>
</dbReference>
<name>K8ZC80_9ENTE</name>
<dbReference type="GO" id="GO:0008859">
    <property type="term" value="F:exoribonuclease II activity"/>
    <property type="evidence" value="ECO:0007669"/>
    <property type="project" value="UniProtKB-UniRule"/>
</dbReference>
<dbReference type="HAMAP" id="MF_01895">
    <property type="entry name" value="RNase_R"/>
    <property type="match status" value="1"/>
</dbReference>
<dbReference type="EMBL" id="AMYT01000011">
    <property type="protein sequence ID" value="EKU27627.1"/>
    <property type="molecule type" value="Genomic_DNA"/>
</dbReference>
<dbReference type="EC" id="3.1.13.1" evidence="8"/>
<dbReference type="SMART" id="SM00316">
    <property type="entry name" value="S1"/>
    <property type="match status" value="1"/>
</dbReference>
<comment type="catalytic activity">
    <reaction evidence="1 8">
        <text>Exonucleolytic cleavage in the 3'- to 5'-direction to yield nucleoside 5'-phosphates.</text>
        <dbReference type="EC" id="3.1.13.1"/>
    </reaction>
</comment>
<comment type="function">
    <text evidence="8">3'-5' exoribonuclease that releases 5'-nucleoside monophosphates and is involved in maturation of structured RNAs.</text>
</comment>
<dbReference type="GO" id="GO:0006402">
    <property type="term" value="P:mRNA catabolic process"/>
    <property type="evidence" value="ECO:0007669"/>
    <property type="project" value="TreeGrafter"/>
</dbReference>
<feature type="domain" description="S1 motif" evidence="10">
    <location>
        <begin position="626"/>
        <end position="705"/>
    </location>
</feature>
<dbReference type="InterPro" id="IPR050180">
    <property type="entry name" value="RNR_Ribonuclease"/>
</dbReference>
<dbReference type="Pfam" id="PF00773">
    <property type="entry name" value="RNB"/>
    <property type="match status" value="1"/>
</dbReference>
<dbReference type="PROSITE" id="PS50126">
    <property type="entry name" value="S1"/>
    <property type="match status" value="1"/>
</dbReference>
<dbReference type="InterPro" id="IPR001900">
    <property type="entry name" value="RNase_II/R"/>
</dbReference>
<dbReference type="STRING" id="1234409.C683_0408"/>
<dbReference type="InterPro" id="IPR011805">
    <property type="entry name" value="RNase_R"/>
</dbReference>
<evidence type="ECO:0000259" key="10">
    <source>
        <dbReference type="PROSITE" id="PS50126"/>
    </source>
</evidence>
<dbReference type="RefSeq" id="WP_009488862.1">
    <property type="nucleotide sequence ID" value="NZ_AMYT01000011.1"/>
</dbReference>
<evidence type="ECO:0000256" key="7">
    <source>
        <dbReference type="ARBA" id="ARBA00022884"/>
    </source>
</evidence>
<keyword evidence="12" id="KW-1185">Reference proteome</keyword>
<keyword evidence="4 8" id="KW-0540">Nuclease</keyword>
<accession>K8ZC80</accession>
<evidence type="ECO:0000256" key="6">
    <source>
        <dbReference type="ARBA" id="ARBA00022839"/>
    </source>
</evidence>
<dbReference type="Gene3D" id="2.40.50.140">
    <property type="entry name" value="Nucleic acid-binding proteins"/>
    <property type="match status" value="2"/>
</dbReference>
<dbReference type="InterPro" id="IPR012340">
    <property type="entry name" value="NA-bd_OB-fold"/>
</dbReference>
<feature type="region of interest" description="Disordered" evidence="9">
    <location>
        <begin position="706"/>
        <end position="775"/>
    </location>
</feature>
<comment type="caution">
    <text evidence="11">The sequence shown here is derived from an EMBL/GenBank/DDBJ whole genome shotgun (WGS) entry which is preliminary data.</text>
</comment>
<dbReference type="Pfam" id="PF08206">
    <property type="entry name" value="OB_RNB"/>
    <property type="match status" value="1"/>
</dbReference>
<evidence type="ECO:0000256" key="1">
    <source>
        <dbReference type="ARBA" id="ARBA00001849"/>
    </source>
</evidence>
<evidence type="ECO:0000256" key="3">
    <source>
        <dbReference type="ARBA" id="ARBA00022490"/>
    </source>
</evidence>
<evidence type="ECO:0000256" key="2">
    <source>
        <dbReference type="ARBA" id="ARBA00004496"/>
    </source>
</evidence>
<dbReference type="AlphaFoldDB" id="K8ZC80"/>
<keyword evidence="3 8" id="KW-0963">Cytoplasm</keyword>
<dbReference type="InterPro" id="IPR022966">
    <property type="entry name" value="RNase_II/R_CS"/>
</dbReference>
<evidence type="ECO:0000256" key="5">
    <source>
        <dbReference type="ARBA" id="ARBA00022801"/>
    </source>
</evidence>
<dbReference type="InterPro" id="IPR013223">
    <property type="entry name" value="RNase_B_OB_dom"/>
</dbReference>
<keyword evidence="7 8" id="KW-0694">RNA-binding</keyword>
<feature type="compositionally biased region" description="Basic residues" evidence="9">
    <location>
        <begin position="720"/>
        <end position="731"/>
    </location>
</feature>
<evidence type="ECO:0000313" key="12">
    <source>
        <dbReference type="Proteomes" id="UP000016057"/>
    </source>
</evidence>
<dbReference type="InterPro" id="IPR003029">
    <property type="entry name" value="S1_domain"/>
</dbReference>
<dbReference type="Proteomes" id="UP000016057">
    <property type="component" value="Unassembled WGS sequence"/>
</dbReference>
<proteinExistence type="inferred from homology"/>
<dbReference type="InterPro" id="IPR004476">
    <property type="entry name" value="RNase_II/RNase_R"/>
</dbReference>
<dbReference type="Pfam" id="PF17876">
    <property type="entry name" value="CSD2"/>
    <property type="match status" value="1"/>
</dbReference>
<dbReference type="PANTHER" id="PTHR23355">
    <property type="entry name" value="RIBONUCLEASE"/>
    <property type="match status" value="1"/>
</dbReference>
<dbReference type="SMART" id="SM00955">
    <property type="entry name" value="RNB"/>
    <property type="match status" value="1"/>
</dbReference>
<dbReference type="NCBIfam" id="TIGR00358">
    <property type="entry name" value="3_prime_RNase"/>
    <property type="match status" value="1"/>
</dbReference>
<organism evidence="11 12">
    <name type="scientific">Catellicoccus marimammalium M35/04/3</name>
    <dbReference type="NCBI Taxonomy" id="1234409"/>
    <lineage>
        <taxon>Bacteria</taxon>
        <taxon>Bacillati</taxon>
        <taxon>Bacillota</taxon>
        <taxon>Bacilli</taxon>
        <taxon>Lactobacillales</taxon>
        <taxon>Enterococcaceae</taxon>
        <taxon>Catellicoccus</taxon>
    </lineage>
</organism>
<evidence type="ECO:0000256" key="9">
    <source>
        <dbReference type="SAM" id="MobiDB-lite"/>
    </source>
</evidence>
<evidence type="ECO:0000313" key="11">
    <source>
        <dbReference type="EMBL" id="EKU27627.1"/>
    </source>
</evidence>
<dbReference type="eggNOG" id="COG0557">
    <property type="taxonomic scope" value="Bacteria"/>
</dbReference>
<dbReference type="SUPFAM" id="SSF50249">
    <property type="entry name" value="Nucleic acid-binding proteins"/>
    <property type="match status" value="4"/>
</dbReference>
<comment type="similarity">
    <text evidence="8">Belongs to the RNR ribonuclease family. RNase R subfamily.</text>
</comment>
<reference evidence="11 12" key="1">
    <citation type="journal article" date="2013" name="Genome Announc.">
        <title>Draft Genome Sequence of Catellicoccus marimammalium, a Novel Species Commonly Found in Gull Feces.</title>
        <authorList>
            <person name="Weigand M.R."/>
            <person name="Ryu H."/>
            <person name="Bozcek L."/>
            <person name="Konstantinidis K.T."/>
            <person name="Santo Domingo J.W."/>
        </authorList>
    </citation>
    <scope>NUCLEOTIDE SEQUENCE [LARGE SCALE GENOMIC DNA]</scope>
    <source>
        <strain evidence="11 12">M35/04/3</strain>
    </source>
</reference>
<keyword evidence="5 8" id="KW-0378">Hydrolase</keyword>
<dbReference type="PANTHER" id="PTHR23355:SF9">
    <property type="entry name" value="DIS3-LIKE EXONUCLEASE 2"/>
    <property type="match status" value="1"/>
</dbReference>
<sequence>MKIKQAITQLLEERPMTVEELSQQLHLTKSKDFKQLVKTITILESEHCIELMNDGKLRLPQEEVYLEGTFRANDRGFGFVTIDEEEPDIFIPKGKTNWAMNGDTVKIEITKTANPWEDKAAEGKVVSILHRAITEIVGTIHWHKEEWSESYAMLEPQDKKLKSLPILVNGDGLHPEEGSICLANVVSYPTAEKMMEVAVVETIGHKDDPGVDILSIVLANGIDPEFQKETLEEAAQIPAELDENHLDETRRDLREEQIITIDGDETKDFDDAVHVHKNELGHYILGVHIADVAHYVKENSAIDREAQGRGTSVYLVDRVIPMLPRRLSNGICSLNPRVARYTLSCEMEIDTKGNILRYQIFKSIIKTCERMTYRHVNQILDGDKELNERYQAIVPMLKEMKELHQILEKKREERGAISFEDTEAKIKVDEEGKPTEIVLRQRGISEKMIESFMLAANETVAYHFNQHHWPFIYRVHEQPDEKKIQRFFEFITNFGLTVKGTKDHIDSKNLQKLLDEVKGSPEEAVINTMLLRSMQQAKYDTQPLGHYGLAARDYTHFTSPIRRYPDLMVHRLIHEYVLNHQHRDEYWEERLPEIASHSSVMERVAVDAEREVDAMKKAEYMMPYVGQTFTGVISSVVKFGLFVELENTIEGLVHMTTLDDYYEFFENQMVLIGKKHHRTYRIGQQVEVKLVKADPETREIDFVMVGDVAQPKEKQPHQGRSQKKTKKKRQQHTIEGKRKDKKKGTKGKSSKNKPKAKKKPFYETVVKKKKKRKRK</sequence>
<dbReference type="PROSITE" id="PS01175">
    <property type="entry name" value="RIBONUCLEASE_II"/>
    <property type="match status" value="1"/>
</dbReference>
<evidence type="ECO:0000256" key="8">
    <source>
        <dbReference type="HAMAP-Rule" id="MF_01895"/>
    </source>
</evidence>
<dbReference type="CDD" id="cd04471">
    <property type="entry name" value="S1_RNase_R"/>
    <property type="match status" value="1"/>
</dbReference>
<protein>
    <recommendedName>
        <fullName evidence="8">Ribonuclease R</fullName>
        <shortName evidence="8">RNase R</shortName>
        <ecNumber evidence="8">3.1.13.1</ecNumber>
    </recommendedName>
</protein>
<comment type="subcellular location">
    <subcellularLocation>
        <location evidence="2 8">Cytoplasm</location>
    </subcellularLocation>
</comment>
<dbReference type="PATRIC" id="fig|1234409.3.peg.375"/>
<dbReference type="NCBIfam" id="TIGR02063">
    <property type="entry name" value="RNase_R"/>
    <property type="match status" value="1"/>
</dbReference>
<dbReference type="OrthoDB" id="9764149at2"/>